<keyword evidence="2" id="KW-1185">Reference proteome</keyword>
<organism evidence="1 2">
    <name type="scientific">Persea americana</name>
    <name type="common">Avocado</name>
    <dbReference type="NCBI Taxonomy" id="3435"/>
    <lineage>
        <taxon>Eukaryota</taxon>
        <taxon>Viridiplantae</taxon>
        <taxon>Streptophyta</taxon>
        <taxon>Embryophyta</taxon>
        <taxon>Tracheophyta</taxon>
        <taxon>Spermatophyta</taxon>
        <taxon>Magnoliopsida</taxon>
        <taxon>Magnoliidae</taxon>
        <taxon>Laurales</taxon>
        <taxon>Lauraceae</taxon>
        <taxon>Persea</taxon>
    </lineage>
</organism>
<accession>A0ACC2LFB5</accession>
<protein>
    <submittedName>
        <fullName evidence="1">Uncharacterized protein</fullName>
    </submittedName>
</protein>
<comment type="caution">
    <text evidence="1">The sequence shown here is derived from an EMBL/GenBank/DDBJ whole genome shotgun (WGS) entry which is preliminary data.</text>
</comment>
<gene>
    <name evidence="1" type="ORF">MRB53_025354</name>
</gene>
<evidence type="ECO:0000313" key="1">
    <source>
        <dbReference type="EMBL" id="KAJ8632018.1"/>
    </source>
</evidence>
<proteinExistence type="predicted"/>
<dbReference type="EMBL" id="CM056816">
    <property type="protein sequence ID" value="KAJ8632018.1"/>
    <property type="molecule type" value="Genomic_DNA"/>
</dbReference>
<evidence type="ECO:0000313" key="2">
    <source>
        <dbReference type="Proteomes" id="UP001234297"/>
    </source>
</evidence>
<name>A0ACC2LFB5_PERAE</name>
<sequence>MTLPRIVKQAMLVQMGMLEKKVEGIILRMLVGHQIIKTSGLSANNKVNSSTHLGGVVIGNSNGAEAKKLNEINGIGLGFQGHGADVGLAGNGLEFQSQPNTFQGSRLPTSSFGPGAHNPSPLMMNMQDINTTHLLV</sequence>
<reference evidence="1 2" key="1">
    <citation type="journal article" date="2022" name="Hortic Res">
        <title>A haplotype resolved chromosomal level avocado genome allows analysis of novel avocado genes.</title>
        <authorList>
            <person name="Nath O."/>
            <person name="Fletcher S.J."/>
            <person name="Hayward A."/>
            <person name="Shaw L.M."/>
            <person name="Masouleh A.K."/>
            <person name="Furtado A."/>
            <person name="Henry R.J."/>
            <person name="Mitter N."/>
        </authorList>
    </citation>
    <scope>NUCLEOTIDE SEQUENCE [LARGE SCALE GENOMIC DNA]</scope>
    <source>
        <strain evidence="2">cv. Hass</strain>
    </source>
</reference>
<dbReference type="Proteomes" id="UP001234297">
    <property type="component" value="Chromosome 8"/>
</dbReference>